<sequence length="317" mass="33440">MPASAVLGLTAAVLAAHVWLLHRSPPRIQPAPALRPAAFSTRGIVATPPPAVAAPAVTAAAPPSTSPAPPRPAARLPASPRARSSAVPPAVPQEPAPAAAVATSVKIPPSVLLQYQVTMQVRQQASLGTSELTWRHDGNSYEARFETASPSSPRPRVQHSAGSIGSRGLEPARFGDRGRGEQAAHFDRAGQRVVFSNNRPAAPLAPGAQDRLSILLQLAALVAGTPDRFPAGAEVVVQTATAREAGPWVFTVDGPEQLQLPGGELGTVKLTRPPRGEFDQRLEVWLAPGQAYVPVRLRLTQPNGDWADHQWLATDRR</sequence>
<evidence type="ECO:0000256" key="1">
    <source>
        <dbReference type="SAM" id="MobiDB-lite"/>
    </source>
</evidence>
<dbReference type="Proteomes" id="UP000521868">
    <property type="component" value="Unassembled WGS sequence"/>
</dbReference>
<reference evidence="2 3" key="1">
    <citation type="journal article" date="2020" name="Nature">
        <title>Bacterial chemolithoautotrophy via manganese oxidation.</title>
        <authorList>
            <person name="Yu H."/>
            <person name="Leadbetter J.R."/>
        </authorList>
    </citation>
    <scope>NUCLEOTIDE SEQUENCE [LARGE SCALE GENOMIC DNA]</scope>
    <source>
        <strain evidence="2 3">RBP-1</strain>
    </source>
</reference>
<evidence type="ECO:0000313" key="2">
    <source>
        <dbReference type="EMBL" id="NKE68995.1"/>
    </source>
</evidence>
<feature type="region of interest" description="Disordered" evidence="1">
    <location>
        <begin position="144"/>
        <end position="171"/>
    </location>
</feature>
<dbReference type="Pfam" id="PF11306">
    <property type="entry name" value="DUF3108"/>
    <property type="match status" value="1"/>
</dbReference>
<dbReference type="EMBL" id="VTOX01000014">
    <property type="protein sequence ID" value="NKE68995.1"/>
    <property type="molecule type" value="Genomic_DNA"/>
</dbReference>
<keyword evidence="3" id="KW-1185">Reference proteome</keyword>
<proteinExistence type="predicted"/>
<feature type="region of interest" description="Disordered" evidence="1">
    <location>
        <begin position="56"/>
        <end position="93"/>
    </location>
</feature>
<dbReference type="RefSeq" id="WP_168110193.1">
    <property type="nucleotide sequence ID" value="NZ_VTOX01000014.1"/>
</dbReference>
<feature type="compositionally biased region" description="Low complexity" evidence="1">
    <location>
        <begin position="73"/>
        <end position="88"/>
    </location>
</feature>
<organism evidence="2 3">
    <name type="scientific">Ramlibacter lithotrophicus</name>
    <dbReference type="NCBI Taxonomy" id="2606681"/>
    <lineage>
        <taxon>Bacteria</taxon>
        <taxon>Pseudomonadati</taxon>
        <taxon>Pseudomonadota</taxon>
        <taxon>Betaproteobacteria</taxon>
        <taxon>Burkholderiales</taxon>
        <taxon>Comamonadaceae</taxon>
        <taxon>Ramlibacter</taxon>
    </lineage>
</organism>
<name>A0A7X6I948_9BURK</name>
<protein>
    <submittedName>
        <fullName evidence="2">DUF3108 domain-containing protein</fullName>
    </submittedName>
</protein>
<gene>
    <name evidence="2" type="ORF">RAMLITH_24590</name>
</gene>
<accession>A0A7X6I948</accession>
<comment type="caution">
    <text evidence="2">The sequence shown here is derived from an EMBL/GenBank/DDBJ whole genome shotgun (WGS) entry which is preliminary data.</text>
</comment>
<evidence type="ECO:0000313" key="3">
    <source>
        <dbReference type="Proteomes" id="UP000521868"/>
    </source>
</evidence>
<dbReference type="AlphaFoldDB" id="A0A7X6I948"/>
<dbReference type="InterPro" id="IPR021457">
    <property type="entry name" value="DUF3108"/>
</dbReference>